<reference evidence="3" key="1">
    <citation type="journal article" date="2019" name="Int. J. Syst. Evol. Microbiol.">
        <title>The Global Catalogue of Microorganisms (GCM) 10K type strain sequencing project: providing services to taxonomists for standard genome sequencing and annotation.</title>
        <authorList>
            <consortium name="The Broad Institute Genomics Platform"/>
            <consortium name="The Broad Institute Genome Sequencing Center for Infectious Disease"/>
            <person name="Wu L."/>
            <person name="Ma J."/>
        </authorList>
    </citation>
    <scope>NUCLEOTIDE SEQUENCE [LARGE SCALE GENOMIC DNA]</scope>
    <source>
        <strain evidence="3">KCTC 42456</strain>
    </source>
</reference>
<organism evidence="2 3">
    <name type="scientific">Pedobacter alpinus</name>
    <dbReference type="NCBI Taxonomy" id="1590643"/>
    <lineage>
        <taxon>Bacteria</taxon>
        <taxon>Pseudomonadati</taxon>
        <taxon>Bacteroidota</taxon>
        <taxon>Sphingobacteriia</taxon>
        <taxon>Sphingobacteriales</taxon>
        <taxon>Sphingobacteriaceae</taxon>
        <taxon>Pedobacter</taxon>
    </lineage>
</organism>
<proteinExistence type="inferred from homology"/>
<evidence type="ECO:0000313" key="3">
    <source>
        <dbReference type="Proteomes" id="UP001597546"/>
    </source>
</evidence>
<dbReference type="Gene3D" id="3.30.420.40">
    <property type="match status" value="2"/>
</dbReference>
<sequence>MKIKKENILVIDIGGTNIKATVLSEDGESVHEYKKIETPEKADPKKVLKAIETLTKDFPEVDKIAVGFPGFVKKGVVFTAPNLNNKAFENFDLSKAIATQFKRPVRLVNDADLQGFALIKGKGLEMVITLGTGFGTALFMDGALLPHLELAHLPVRKDIDYDEFIGDDALIKDGEVKWNEKLKEVLKTFKTVINYDHLYLSGGNSKKINFKLDANIKVVNNRDGIKGGVFLWAIEESYSVKTVKP</sequence>
<gene>
    <name evidence="2" type="ORF">ACFSSE_04770</name>
</gene>
<name>A0ABW5TQA1_9SPHI</name>
<dbReference type="EMBL" id="JBHULV010000014">
    <property type="protein sequence ID" value="MFD2731009.1"/>
    <property type="molecule type" value="Genomic_DNA"/>
</dbReference>
<dbReference type="Pfam" id="PF00480">
    <property type="entry name" value="ROK"/>
    <property type="match status" value="1"/>
</dbReference>
<accession>A0ABW5TQA1</accession>
<dbReference type="InterPro" id="IPR000600">
    <property type="entry name" value="ROK"/>
</dbReference>
<dbReference type="SUPFAM" id="SSF53067">
    <property type="entry name" value="Actin-like ATPase domain"/>
    <property type="match status" value="1"/>
</dbReference>
<evidence type="ECO:0000256" key="1">
    <source>
        <dbReference type="ARBA" id="ARBA00006479"/>
    </source>
</evidence>
<dbReference type="Proteomes" id="UP001597546">
    <property type="component" value="Unassembled WGS sequence"/>
</dbReference>
<keyword evidence="3" id="KW-1185">Reference proteome</keyword>
<evidence type="ECO:0000313" key="2">
    <source>
        <dbReference type="EMBL" id="MFD2731009.1"/>
    </source>
</evidence>
<dbReference type="InterPro" id="IPR043129">
    <property type="entry name" value="ATPase_NBD"/>
</dbReference>
<comment type="caution">
    <text evidence="2">The sequence shown here is derived from an EMBL/GenBank/DDBJ whole genome shotgun (WGS) entry which is preliminary data.</text>
</comment>
<dbReference type="RefSeq" id="WP_379041781.1">
    <property type="nucleotide sequence ID" value="NZ_JBHSKW010000018.1"/>
</dbReference>
<dbReference type="PANTHER" id="PTHR18964:SF149">
    <property type="entry name" value="BIFUNCTIONAL UDP-N-ACETYLGLUCOSAMINE 2-EPIMERASE_N-ACETYLMANNOSAMINE KINASE"/>
    <property type="match status" value="1"/>
</dbReference>
<protein>
    <submittedName>
        <fullName evidence="2">ROK family protein</fullName>
    </submittedName>
</protein>
<dbReference type="PANTHER" id="PTHR18964">
    <property type="entry name" value="ROK (REPRESSOR, ORF, KINASE) FAMILY"/>
    <property type="match status" value="1"/>
</dbReference>
<comment type="similarity">
    <text evidence="1">Belongs to the ROK (NagC/XylR) family.</text>
</comment>